<protein>
    <submittedName>
        <fullName evidence="2">Uncharacterized protein</fullName>
    </submittedName>
</protein>
<feature type="transmembrane region" description="Helical" evidence="1">
    <location>
        <begin position="57"/>
        <end position="79"/>
    </location>
</feature>
<evidence type="ECO:0000256" key="1">
    <source>
        <dbReference type="SAM" id="Phobius"/>
    </source>
</evidence>
<proteinExistence type="predicted"/>
<name>A0A326RKE3_9BACT</name>
<keyword evidence="3" id="KW-1185">Reference proteome</keyword>
<dbReference type="Proteomes" id="UP000248917">
    <property type="component" value="Unassembled WGS sequence"/>
</dbReference>
<organism evidence="2 3">
    <name type="scientific">Algoriphagus aquaeductus</name>
    <dbReference type="NCBI Taxonomy" id="475299"/>
    <lineage>
        <taxon>Bacteria</taxon>
        <taxon>Pseudomonadati</taxon>
        <taxon>Bacteroidota</taxon>
        <taxon>Cytophagia</taxon>
        <taxon>Cytophagales</taxon>
        <taxon>Cyclobacteriaceae</taxon>
        <taxon>Algoriphagus</taxon>
    </lineage>
</organism>
<accession>A0A326RKE3</accession>
<evidence type="ECO:0000313" key="2">
    <source>
        <dbReference type="EMBL" id="PZV76783.1"/>
    </source>
</evidence>
<feature type="transmembrane region" description="Helical" evidence="1">
    <location>
        <begin position="13"/>
        <end position="31"/>
    </location>
</feature>
<gene>
    <name evidence="2" type="ORF">CLV31_12213</name>
</gene>
<reference evidence="2 3" key="1">
    <citation type="submission" date="2018-06" db="EMBL/GenBank/DDBJ databases">
        <title>Genomic Encyclopedia of Archaeal and Bacterial Type Strains, Phase II (KMG-II): from individual species to whole genera.</title>
        <authorList>
            <person name="Goeker M."/>
        </authorList>
    </citation>
    <scope>NUCLEOTIDE SEQUENCE [LARGE SCALE GENOMIC DNA]</scope>
    <source>
        <strain evidence="2 3">T4</strain>
    </source>
</reference>
<keyword evidence="1" id="KW-1133">Transmembrane helix</keyword>
<keyword evidence="1" id="KW-0472">Membrane</keyword>
<keyword evidence="1" id="KW-0812">Transmembrane</keyword>
<dbReference type="AlphaFoldDB" id="A0A326RKE3"/>
<dbReference type="EMBL" id="QKTX01000022">
    <property type="protein sequence ID" value="PZV76783.1"/>
    <property type="molecule type" value="Genomic_DNA"/>
</dbReference>
<evidence type="ECO:0000313" key="3">
    <source>
        <dbReference type="Proteomes" id="UP000248917"/>
    </source>
</evidence>
<comment type="caution">
    <text evidence="2">The sequence shown here is derived from an EMBL/GenBank/DDBJ whole genome shotgun (WGS) entry which is preliminary data.</text>
</comment>
<sequence length="80" mass="9616">MLLDIEGIFMNDLPVFLKILIGLVLFGWGYYRYRQVIKPDKVGFHKFNFLYKFQRNAFIYALMACGLIMVMRELVILIWF</sequence>